<dbReference type="OrthoDB" id="4135024at2"/>
<evidence type="ECO:0000256" key="6">
    <source>
        <dbReference type="SAM" id="MobiDB-lite"/>
    </source>
</evidence>
<keyword evidence="10" id="KW-1185">Reference proteome</keyword>
<reference evidence="9 10" key="1">
    <citation type="submission" date="2018-03" db="EMBL/GenBank/DDBJ databases">
        <title>Bioinformatic expansion and discovery of thiopeptide antibiotics.</title>
        <authorList>
            <person name="Schwalen C.J."/>
            <person name="Hudson G.A."/>
            <person name="Mitchell D.A."/>
        </authorList>
    </citation>
    <scope>NUCLEOTIDE SEQUENCE [LARGE SCALE GENOMIC DNA]</scope>
    <source>
        <strain evidence="9 10">ATCC 21389</strain>
    </source>
</reference>
<dbReference type="EMBL" id="PYBW01000011">
    <property type="protein sequence ID" value="PYC87721.1"/>
    <property type="molecule type" value="Genomic_DNA"/>
</dbReference>
<organism evidence="9 10">
    <name type="scientific">Streptomyces tateyamensis</name>
    <dbReference type="NCBI Taxonomy" id="565073"/>
    <lineage>
        <taxon>Bacteria</taxon>
        <taxon>Bacillati</taxon>
        <taxon>Actinomycetota</taxon>
        <taxon>Actinomycetes</taxon>
        <taxon>Kitasatosporales</taxon>
        <taxon>Streptomycetaceae</taxon>
        <taxon>Streptomyces</taxon>
    </lineage>
</organism>
<evidence type="ECO:0000259" key="8">
    <source>
        <dbReference type="Pfam" id="PF13462"/>
    </source>
</evidence>
<feature type="compositionally biased region" description="Low complexity" evidence="6">
    <location>
        <begin position="257"/>
        <end position="277"/>
    </location>
</feature>
<feature type="compositionally biased region" description="Basic and acidic residues" evidence="6">
    <location>
        <begin position="1"/>
        <end position="22"/>
    </location>
</feature>
<evidence type="ECO:0000256" key="2">
    <source>
        <dbReference type="ARBA" id="ARBA00022729"/>
    </source>
</evidence>
<evidence type="ECO:0000256" key="5">
    <source>
        <dbReference type="ARBA" id="ARBA00023284"/>
    </source>
</evidence>
<dbReference type="RefSeq" id="WP_110665309.1">
    <property type="nucleotide sequence ID" value="NZ_PYBW01000011.1"/>
</dbReference>
<accession>A0A2V4NV77</accession>
<comment type="caution">
    <text evidence="9">The sequence shown here is derived from an EMBL/GenBank/DDBJ whole genome shotgun (WGS) entry which is preliminary data.</text>
</comment>
<evidence type="ECO:0000313" key="10">
    <source>
        <dbReference type="Proteomes" id="UP000248039"/>
    </source>
</evidence>
<dbReference type="GO" id="GO:0016491">
    <property type="term" value="F:oxidoreductase activity"/>
    <property type="evidence" value="ECO:0007669"/>
    <property type="project" value="UniProtKB-KW"/>
</dbReference>
<proteinExistence type="inferred from homology"/>
<evidence type="ECO:0000256" key="3">
    <source>
        <dbReference type="ARBA" id="ARBA00023002"/>
    </source>
</evidence>
<keyword evidence="5" id="KW-0676">Redox-active center</keyword>
<feature type="compositionally biased region" description="Low complexity" evidence="6">
    <location>
        <begin position="56"/>
        <end position="70"/>
    </location>
</feature>
<evidence type="ECO:0000256" key="1">
    <source>
        <dbReference type="ARBA" id="ARBA00005791"/>
    </source>
</evidence>
<keyword evidence="2" id="KW-0732">Signal</keyword>
<name>A0A2V4NV77_9ACTN</name>
<dbReference type="SUPFAM" id="SSF52833">
    <property type="entry name" value="Thioredoxin-like"/>
    <property type="match status" value="1"/>
</dbReference>
<keyword evidence="4" id="KW-1015">Disulfide bond</keyword>
<feature type="region of interest" description="Disordered" evidence="6">
    <location>
        <begin position="251"/>
        <end position="290"/>
    </location>
</feature>
<dbReference type="InterPro" id="IPR012336">
    <property type="entry name" value="Thioredoxin-like_fold"/>
</dbReference>
<comment type="similarity">
    <text evidence="1">Belongs to the thioredoxin family. DsbA subfamily.</text>
</comment>
<dbReference type="CDD" id="cd02972">
    <property type="entry name" value="DsbA_family"/>
    <property type="match status" value="1"/>
</dbReference>
<keyword evidence="7" id="KW-0472">Membrane</keyword>
<keyword evidence="7" id="KW-1133">Transmembrane helix</keyword>
<evidence type="ECO:0000256" key="7">
    <source>
        <dbReference type="SAM" id="Phobius"/>
    </source>
</evidence>
<dbReference type="InterPro" id="IPR036249">
    <property type="entry name" value="Thioredoxin-like_sf"/>
</dbReference>
<evidence type="ECO:0000313" key="9">
    <source>
        <dbReference type="EMBL" id="PYC87721.1"/>
    </source>
</evidence>
<sequence length="290" mass="30604">MSEKNRSGKRTARERMLEERAAQDAQHAKKKKLLVIGAVVVVLAVAAGIGIAVQSSRSSSDTPSAAPAGAIGPKNLVIPDGPANAPATLTVYEDPRCPACGQFEREFAPTVDQLQDQGKLYGNYHIVSFIDRHDGGKGSKNGANALACAQDAGYFRAYHDVLYKNQPDETVDAWKDKSKLIDLAKQVPGLDSPTFESCVNSNKFGSWVSAVEQDFDKSGYTSTPTVLLNGKPIYPKNGNDEITPDNLVKWVDEANQGKKPGTTGSGSASPAPTSTAAESDPALQPSGGGS</sequence>
<keyword evidence="3" id="KW-0560">Oxidoreductase</keyword>
<dbReference type="Pfam" id="PF13462">
    <property type="entry name" value="Thioredoxin_4"/>
    <property type="match status" value="1"/>
</dbReference>
<dbReference type="PANTHER" id="PTHR13887">
    <property type="entry name" value="GLUTATHIONE S-TRANSFERASE KAPPA"/>
    <property type="match status" value="1"/>
</dbReference>
<dbReference type="Gene3D" id="3.40.30.10">
    <property type="entry name" value="Glutaredoxin"/>
    <property type="match status" value="1"/>
</dbReference>
<feature type="region of interest" description="Disordered" evidence="6">
    <location>
        <begin position="56"/>
        <end position="77"/>
    </location>
</feature>
<feature type="region of interest" description="Disordered" evidence="6">
    <location>
        <begin position="1"/>
        <end position="23"/>
    </location>
</feature>
<gene>
    <name evidence="9" type="ORF">C7C46_02935</name>
</gene>
<keyword evidence="7" id="KW-0812">Transmembrane</keyword>
<dbReference type="Proteomes" id="UP000248039">
    <property type="component" value="Unassembled WGS sequence"/>
</dbReference>
<evidence type="ECO:0000256" key="4">
    <source>
        <dbReference type="ARBA" id="ARBA00023157"/>
    </source>
</evidence>
<dbReference type="PANTHER" id="PTHR13887:SF14">
    <property type="entry name" value="DISULFIDE BOND FORMATION PROTEIN D"/>
    <property type="match status" value="1"/>
</dbReference>
<feature type="transmembrane region" description="Helical" evidence="7">
    <location>
        <begin position="33"/>
        <end position="53"/>
    </location>
</feature>
<feature type="domain" description="Thioredoxin-like fold" evidence="8">
    <location>
        <begin position="81"/>
        <end position="252"/>
    </location>
</feature>
<dbReference type="AlphaFoldDB" id="A0A2V4NV77"/>
<protein>
    <recommendedName>
        <fullName evidence="8">Thioredoxin-like fold domain-containing protein</fullName>
    </recommendedName>
</protein>